<proteinExistence type="predicted"/>
<sequence length="585" mass="63504">MGLICGKRVSQNRRTCCGRSRSSATSLIVRNASGLLSIIILPQRGRGAIQAGSRETGYRPRISSGYESPYFNGLAVEIQVACAAAAQASCRSRGKTNDKGRSAERAAYRKIGRPTALGSRIDWSCFRLAAGMRLQNAGLQNIRCLESHDTPRRDRHFLTRLRISTDAFVFVAHLKRRERGKLYGLATHDGVANFIDHRLNELCRFRPGEADFPEYRLGQICARHCLARHGSPPILIGDLILAVRDYCPCAKRSSSCSESAFRDTALPAQQHGTPGKAAAHGLKHHHIALLDSPVTGSSRDRQRDRSGRGVAMKVDGDHNFFGSNPELLGGAVDDAPVGLMRHQPVQIVHGRAGRIEGSLDDIRDHADGVLEHFAPRHVQNADRARRGRPAVDVELFLVRAIGAQACGQHAAIRVGAAPLARFENQRTGAVTEENAGRAIRPIEDAGKRLGADDQHTLGKAAANIGVGSRHRIDETAADGLNIEGKAVMHAEPVLNIDRGCRKGVVRRRRRDDDQIEIVGRHPGIGKSSPCRLFAQRGRGLAFAGYITLTDTGALDNPVIAGVDNLFHLGIGHDALGERRPKSANN</sequence>
<keyword evidence="2" id="KW-1185">Reference proteome</keyword>
<name>N6V491_9HYPH</name>
<dbReference type="EMBL" id="AQHN01000077">
    <property type="protein sequence ID" value="ENN85877.1"/>
    <property type="molecule type" value="Genomic_DNA"/>
</dbReference>
<comment type="caution">
    <text evidence="1">The sequence shown here is derived from an EMBL/GenBank/DDBJ whole genome shotgun (WGS) entry which is preliminary data.</text>
</comment>
<evidence type="ECO:0000313" key="1">
    <source>
        <dbReference type="EMBL" id="ENN85877.1"/>
    </source>
</evidence>
<accession>N6V491</accession>
<protein>
    <submittedName>
        <fullName evidence="1">Uncharacterized protein</fullName>
    </submittedName>
</protein>
<organism evidence="1 2">
    <name type="scientific">Rhizobium freirei PRF 81</name>
    <dbReference type="NCBI Taxonomy" id="363754"/>
    <lineage>
        <taxon>Bacteria</taxon>
        <taxon>Pseudomonadati</taxon>
        <taxon>Pseudomonadota</taxon>
        <taxon>Alphaproteobacteria</taxon>
        <taxon>Hyphomicrobiales</taxon>
        <taxon>Rhizobiaceae</taxon>
        <taxon>Rhizobium/Agrobacterium group</taxon>
        <taxon>Rhizobium</taxon>
    </lineage>
</organism>
<evidence type="ECO:0000313" key="2">
    <source>
        <dbReference type="Proteomes" id="UP000012429"/>
    </source>
</evidence>
<dbReference type="AlphaFoldDB" id="N6V491"/>
<reference evidence="1 2" key="1">
    <citation type="journal article" date="2012" name="BMC Genomics">
        <title>Genomic basis of broad host range and environmental adaptability of Rhizobium tropici CIAT 899 and Rhizobium sp. PRF 81 which are used in inoculants for common bean (Phaseolus vulgaris L.).</title>
        <authorList>
            <person name="Ormeno-Orrillo E."/>
            <person name="Menna P."/>
            <person name="Almeida L.G."/>
            <person name="Ollero F.J."/>
            <person name="Nicolas M.F."/>
            <person name="Pains Rodrigues E."/>
            <person name="Shigueyoshi Nakatani A."/>
            <person name="Silva Batista J.S."/>
            <person name="Oliveira Chueire L.M."/>
            <person name="Souza R.C."/>
            <person name="Ribeiro Vasconcelos A.T."/>
            <person name="Megias M."/>
            <person name="Hungria M."/>
            <person name="Martinez-Romero E."/>
        </authorList>
    </citation>
    <scope>NUCLEOTIDE SEQUENCE [LARGE SCALE GENOMIC DNA]</scope>
    <source>
        <strain evidence="1 2">PRF 81</strain>
    </source>
</reference>
<dbReference type="Proteomes" id="UP000012429">
    <property type="component" value="Unassembled WGS sequence"/>
</dbReference>
<gene>
    <name evidence="1" type="ORF">RHSP_17726</name>
</gene>